<dbReference type="Gene3D" id="3.90.1330.10">
    <property type="entry name" value="Alpha-glucuronidase, C-terminal domain"/>
    <property type="match status" value="1"/>
</dbReference>
<dbReference type="EMBL" id="CAKMMW010000001">
    <property type="protein sequence ID" value="CAH1192622.1"/>
    <property type="molecule type" value="Genomic_DNA"/>
</dbReference>
<dbReference type="PANTHER" id="PTHR39207:SF1">
    <property type="entry name" value="ALPHA-GLUCURONIDASE A"/>
    <property type="match status" value="1"/>
</dbReference>
<evidence type="ECO:0000313" key="4">
    <source>
        <dbReference type="EMBL" id="CAH1192622.1"/>
    </source>
</evidence>
<dbReference type="InterPro" id="IPR011100">
    <property type="entry name" value="Glyco_hydro_67_cat"/>
</dbReference>
<evidence type="ECO:0000313" key="5">
    <source>
        <dbReference type="Proteomes" id="UP000838821"/>
    </source>
</evidence>
<dbReference type="SUPFAM" id="SSF55545">
    <property type="entry name" value="beta-N-acetylhexosaminidase-like domain"/>
    <property type="match status" value="1"/>
</dbReference>
<dbReference type="SUPFAM" id="SSF51445">
    <property type="entry name" value="(Trans)glycosidases"/>
    <property type="match status" value="1"/>
</dbReference>
<keyword evidence="1 4" id="KW-0378">Hydrolase</keyword>
<gene>
    <name evidence="4" type="primary">aguA_1</name>
    <name evidence="4" type="ORF">PAECIP111891_00391</name>
</gene>
<dbReference type="PANTHER" id="PTHR39207">
    <property type="entry name" value="ALPHA-GLUCURONIDASE A"/>
    <property type="match status" value="1"/>
</dbReference>
<dbReference type="GO" id="GO:0033939">
    <property type="term" value="F:xylan alpha-1,2-glucuronosidase activity"/>
    <property type="evidence" value="ECO:0007669"/>
    <property type="project" value="UniProtKB-EC"/>
</dbReference>
<keyword evidence="4" id="KW-0326">Glycosidase</keyword>
<name>A0ABM9BQR4_9BACL</name>
<dbReference type="InterPro" id="IPR037054">
    <property type="entry name" value="A-glucoronidase_C_sf"/>
</dbReference>
<dbReference type="InterPro" id="IPR029018">
    <property type="entry name" value="Hex-like_dom2"/>
</dbReference>
<evidence type="ECO:0000259" key="3">
    <source>
        <dbReference type="Pfam" id="PF07488"/>
    </source>
</evidence>
<protein>
    <submittedName>
        <fullName evidence="4">Xylan alpha-(1-&gt;2)-glucuronosidase</fullName>
        <ecNumber evidence="4">3.2.1.131</ecNumber>
    </submittedName>
</protein>
<evidence type="ECO:0000259" key="2">
    <source>
        <dbReference type="Pfam" id="PF07477"/>
    </source>
</evidence>
<proteinExistence type="predicted"/>
<dbReference type="InterPro" id="IPR011099">
    <property type="entry name" value="Glyco_hydro_67_C"/>
</dbReference>
<dbReference type="Pfam" id="PF07488">
    <property type="entry name" value="Glyco_hydro_67M"/>
    <property type="match status" value="1"/>
</dbReference>
<feature type="domain" description="Glycosyl hydrolase family 67 C-terminal" evidence="2">
    <location>
        <begin position="422"/>
        <end position="643"/>
    </location>
</feature>
<organism evidence="4 5">
    <name type="scientific">Paenibacillus allorhizoplanae</name>
    <dbReference type="NCBI Taxonomy" id="2905648"/>
    <lineage>
        <taxon>Bacteria</taxon>
        <taxon>Bacillati</taxon>
        <taxon>Bacillota</taxon>
        <taxon>Bacilli</taxon>
        <taxon>Bacillales</taxon>
        <taxon>Paenibacillaceae</taxon>
        <taxon>Paenibacillus</taxon>
    </lineage>
</organism>
<reference evidence="4" key="1">
    <citation type="submission" date="2022-01" db="EMBL/GenBank/DDBJ databases">
        <authorList>
            <person name="Criscuolo A."/>
        </authorList>
    </citation>
    <scope>NUCLEOTIDE SEQUENCE</scope>
    <source>
        <strain evidence="4">CIP111891</strain>
    </source>
</reference>
<sequence length="647" mass="74045">MDHARRIFSEYNAWLQSKSSLEPKALRIKAGFDLDFIHQECRLGLIRLWGEIQESDEYTLHLKMNDLEHEEFSLTPLENGFEIAGGSKNALLYGVYRFLNRLATGESMEKIHEHSAPKVDYRIINHWDNMDGHIERGYAGNSFFFLNNKFDYDQERIKNYARLMASIGINGICINNVNVNKVSAGLIAEPLLTDMAELAALFRPFGIRLLVSVHFDAPMIVGGLTTSDPLDAGVKEFWKAQSAIVYDKIPDFLGYLVKADSEFRGGPEAFGRTQADGANTIAAAVAPFGGLVFWRCFVYNCQQDWRDAQTDRPMAAYKHFQPLDGTFDQNVILQIKNGPVDFQTREPVSPLFSNLKNTREAIEFQIAQEYTGQQIDLYSLAVQWEEILAAEVDKGKQLKSLFGQEIVAVTAVTNTGNNMNWTGNILAQCNLYAFGRMAWNPELTAKELIREWIQITFETDAHGRQTIEEMLLTSRGIYESYTAPLGIGFMVNPSNHYGPNVDGYEFSHWGTYHRASSDAIGVDRTSKGTGFTLQYPESLQRMYDHIESCPEELLLFFHRVRYDYKMKDGRTLLQYIYDSHFEGAQQAEALLQSWETLENRVPQEVFNSVKARLQLQLLNAREWRDQVNTYFYRKTGIDDEKGRKIYM</sequence>
<accession>A0ABM9BQR4</accession>
<evidence type="ECO:0000256" key="1">
    <source>
        <dbReference type="ARBA" id="ARBA00022801"/>
    </source>
</evidence>
<dbReference type="EC" id="3.2.1.131" evidence="4"/>
<keyword evidence="5" id="KW-1185">Reference proteome</keyword>
<comment type="caution">
    <text evidence="4">The sequence shown here is derived from an EMBL/GenBank/DDBJ whole genome shotgun (WGS) entry which is preliminary data.</text>
</comment>
<dbReference type="Proteomes" id="UP000838821">
    <property type="component" value="Unassembled WGS sequence"/>
</dbReference>
<dbReference type="InterPro" id="IPR017853">
    <property type="entry name" value="GH"/>
</dbReference>
<dbReference type="RefSeq" id="WP_236284226.1">
    <property type="nucleotide sequence ID" value="NZ_CAKMMW010000001.1"/>
</dbReference>
<feature type="domain" description="Glycosyl hydrolase family 67 catalytic" evidence="3">
    <location>
        <begin position="102"/>
        <end position="421"/>
    </location>
</feature>
<dbReference type="Gene3D" id="3.20.20.80">
    <property type="entry name" value="Glycosidases"/>
    <property type="match status" value="1"/>
</dbReference>
<dbReference type="Pfam" id="PF07477">
    <property type="entry name" value="Glyco_hydro_67C"/>
    <property type="match status" value="1"/>
</dbReference>
<dbReference type="Gene3D" id="3.30.379.10">
    <property type="entry name" value="Chitobiase/beta-hexosaminidase domain 2-like"/>
    <property type="match status" value="1"/>
</dbReference>